<comment type="caution">
    <text evidence="2">The sequence shown here is derived from an EMBL/GenBank/DDBJ whole genome shotgun (WGS) entry which is preliminary data.</text>
</comment>
<accession>A0A2D0L5I6</accession>
<protein>
    <submittedName>
        <fullName evidence="2">Uncharacterized protein</fullName>
    </submittedName>
</protein>
<organism evidence="2 3">
    <name type="scientific">Xenorhabdus kozodoii</name>
    <dbReference type="NCBI Taxonomy" id="351676"/>
    <lineage>
        <taxon>Bacteria</taxon>
        <taxon>Pseudomonadati</taxon>
        <taxon>Pseudomonadota</taxon>
        <taxon>Gammaproteobacteria</taxon>
        <taxon>Enterobacterales</taxon>
        <taxon>Morganellaceae</taxon>
        <taxon>Xenorhabdus</taxon>
    </lineage>
</organism>
<gene>
    <name evidence="2" type="ORF">Xkoz_02967</name>
</gene>
<keyword evidence="1" id="KW-1133">Transmembrane helix</keyword>
<feature type="transmembrane region" description="Helical" evidence="1">
    <location>
        <begin position="20"/>
        <end position="42"/>
    </location>
</feature>
<name>A0A2D0L5I6_9GAMM</name>
<dbReference type="Proteomes" id="UP000221101">
    <property type="component" value="Unassembled WGS sequence"/>
</dbReference>
<keyword evidence="1" id="KW-0812">Transmembrane</keyword>
<sequence>MTIFIKNIYTMRVTELLSSAILNTLETIEFTPIMFLTITALYSKMALWKGKSTYEIEKYYVQDLQPYIPLNDEGEMPLSVSFQN</sequence>
<keyword evidence="1" id="KW-0472">Membrane</keyword>
<proteinExistence type="predicted"/>
<dbReference type="EMBL" id="NJCX01000022">
    <property type="protein sequence ID" value="PHM70958.1"/>
    <property type="molecule type" value="Genomic_DNA"/>
</dbReference>
<evidence type="ECO:0000313" key="2">
    <source>
        <dbReference type="EMBL" id="PHM70958.1"/>
    </source>
</evidence>
<dbReference type="AlphaFoldDB" id="A0A2D0L5I6"/>
<keyword evidence="3" id="KW-1185">Reference proteome</keyword>
<evidence type="ECO:0000256" key="1">
    <source>
        <dbReference type="SAM" id="Phobius"/>
    </source>
</evidence>
<evidence type="ECO:0000313" key="3">
    <source>
        <dbReference type="Proteomes" id="UP000221101"/>
    </source>
</evidence>
<reference evidence="2 3" key="1">
    <citation type="journal article" date="2017" name="Nat. Microbiol.">
        <title>Natural product diversity associated with the nematode symbionts Photorhabdus and Xenorhabdus.</title>
        <authorList>
            <person name="Tobias N.J."/>
            <person name="Wolff H."/>
            <person name="Djahanschiri B."/>
            <person name="Grundmann F."/>
            <person name="Kronenwerth M."/>
            <person name="Shi Y.M."/>
            <person name="Simonyi S."/>
            <person name="Grun P."/>
            <person name="Shapiro-Ilan D."/>
            <person name="Pidot S.J."/>
            <person name="Stinear T.P."/>
            <person name="Ebersberger I."/>
            <person name="Bode H.B."/>
        </authorList>
    </citation>
    <scope>NUCLEOTIDE SEQUENCE [LARGE SCALE GENOMIC DNA]</scope>
    <source>
        <strain evidence="2 3">DSM 17907</strain>
    </source>
</reference>